<feature type="transmembrane region" description="Helical" evidence="1">
    <location>
        <begin position="6"/>
        <end position="24"/>
    </location>
</feature>
<keyword evidence="1" id="KW-0472">Membrane</keyword>
<evidence type="ECO:0000313" key="2">
    <source>
        <dbReference type="EMBL" id="OFJ50956.1"/>
    </source>
</evidence>
<dbReference type="OrthoDB" id="4827451at2"/>
<feature type="transmembrane region" description="Helical" evidence="1">
    <location>
        <begin position="93"/>
        <end position="112"/>
    </location>
</feature>
<dbReference type="Proteomes" id="UP000178953">
    <property type="component" value="Unassembled WGS sequence"/>
</dbReference>
<feature type="transmembrane region" description="Helical" evidence="1">
    <location>
        <begin position="132"/>
        <end position="148"/>
    </location>
</feature>
<keyword evidence="1" id="KW-0812">Transmembrane</keyword>
<protein>
    <recommendedName>
        <fullName evidence="4">Rhomboid family intramembrane serine protease</fullName>
    </recommendedName>
</protein>
<dbReference type="EMBL" id="MCHX01000086">
    <property type="protein sequence ID" value="OFJ50956.1"/>
    <property type="molecule type" value="Genomic_DNA"/>
</dbReference>
<dbReference type="AlphaFoldDB" id="A0A1E8PXX4"/>
<dbReference type="RefSeq" id="WP_070355837.1">
    <property type="nucleotide sequence ID" value="NZ_CP043474.1"/>
</dbReference>
<evidence type="ECO:0008006" key="4">
    <source>
        <dbReference type="Google" id="ProtNLM"/>
    </source>
</evidence>
<dbReference type="Pfam" id="PF20401">
    <property type="entry name" value="Rhomboid_2"/>
    <property type="match status" value="1"/>
</dbReference>
<evidence type="ECO:0000313" key="3">
    <source>
        <dbReference type="Proteomes" id="UP000178953"/>
    </source>
</evidence>
<proteinExistence type="predicted"/>
<dbReference type="InterPro" id="IPR046862">
    <property type="entry name" value="Rhomboid_2"/>
</dbReference>
<sequence length="208" mass="22564">MAAEQRVAAGAPLTAAWLAVLFVTTRRQRAAGRRGANRLQREHSTNLRRLRSEPVRVLVTSALWLDGRSWWPYVPVFAAVVGPAERRLGWARWLVVGAAAHVVATYVGQGHLSRRIRRGRAPRRLVDARDVGVSYVVLGLAGALTAYVRPPWRRRCRLAVTAALTGNAAARPTATEVGHLTAFVVGLAAGALAPHRDALPYPGPMPRA</sequence>
<name>A0A1E8PXX4_9MYCO</name>
<organism evidence="2 3">
    <name type="scientific">Mycolicibacterium grossiae</name>
    <dbReference type="NCBI Taxonomy" id="1552759"/>
    <lineage>
        <taxon>Bacteria</taxon>
        <taxon>Bacillati</taxon>
        <taxon>Actinomycetota</taxon>
        <taxon>Actinomycetes</taxon>
        <taxon>Mycobacteriales</taxon>
        <taxon>Mycobacteriaceae</taxon>
        <taxon>Mycolicibacterium</taxon>
    </lineage>
</organism>
<accession>A0A1E8PXX4</accession>
<keyword evidence="3" id="KW-1185">Reference proteome</keyword>
<gene>
    <name evidence="2" type="ORF">BEL07_25430</name>
</gene>
<comment type="caution">
    <text evidence="2">The sequence shown here is derived from an EMBL/GenBank/DDBJ whole genome shotgun (WGS) entry which is preliminary data.</text>
</comment>
<keyword evidence="1" id="KW-1133">Transmembrane helix</keyword>
<evidence type="ECO:0000256" key="1">
    <source>
        <dbReference type="SAM" id="Phobius"/>
    </source>
</evidence>
<reference evidence="2 3" key="1">
    <citation type="submission" date="2016-09" db="EMBL/GenBank/DDBJ databases">
        <title>genome sequence of Mycobacterium sp. 739 SCH.</title>
        <authorList>
            <person name="Greninger A.L."/>
            <person name="Qin X."/>
            <person name="Jerome K."/>
            <person name="Vora S."/>
            <person name="Quinn K."/>
        </authorList>
    </citation>
    <scope>NUCLEOTIDE SEQUENCE [LARGE SCALE GENOMIC DNA]</scope>
    <source>
        <strain evidence="2 3">SCH</strain>
    </source>
</reference>